<feature type="domain" description="HNH nuclease" evidence="1">
    <location>
        <begin position="131"/>
        <end position="169"/>
    </location>
</feature>
<gene>
    <name evidence="2" type="ORF">LCGC14_2944950</name>
</gene>
<feature type="non-terminal residue" evidence="2">
    <location>
        <position position="1"/>
    </location>
</feature>
<proteinExistence type="predicted"/>
<dbReference type="AlphaFoldDB" id="A0A0F8ZPN8"/>
<reference evidence="2" key="1">
    <citation type="journal article" date="2015" name="Nature">
        <title>Complex archaea that bridge the gap between prokaryotes and eukaryotes.</title>
        <authorList>
            <person name="Spang A."/>
            <person name="Saw J.H."/>
            <person name="Jorgensen S.L."/>
            <person name="Zaremba-Niedzwiedzka K."/>
            <person name="Martijn J."/>
            <person name="Lind A.E."/>
            <person name="van Eijk R."/>
            <person name="Schleper C."/>
            <person name="Guy L."/>
            <person name="Ettema T.J."/>
        </authorList>
    </citation>
    <scope>NUCLEOTIDE SEQUENCE</scope>
</reference>
<protein>
    <recommendedName>
        <fullName evidence="1">HNH nuclease domain-containing protein</fullName>
    </recommendedName>
</protein>
<dbReference type="Pfam" id="PF13392">
    <property type="entry name" value="HNH_3"/>
    <property type="match status" value="1"/>
</dbReference>
<comment type="caution">
    <text evidence="2">The sequence shown here is derived from an EMBL/GenBank/DDBJ whole genome shotgun (WGS) entry which is preliminary data.</text>
</comment>
<dbReference type="InterPro" id="IPR003615">
    <property type="entry name" value="HNH_nuc"/>
</dbReference>
<evidence type="ECO:0000313" key="2">
    <source>
        <dbReference type="EMBL" id="KKK68349.1"/>
    </source>
</evidence>
<name>A0A0F8ZPN8_9ZZZZ</name>
<dbReference type="InterPro" id="IPR044925">
    <property type="entry name" value="His-Me_finger_sf"/>
</dbReference>
<accession>A0A0F8ZPN8</accession>
<sequence>YNYMAQKLSQIEIKQRFLNRNIISLSNYINIKTEMKCKCFCGKEFFDYPCNRKGYCSRKCMGKAYTYKIKTNCLKCGKEFLIKRAGKKRGRGKYCSKHCVNWKGGFIQHRGYIFIHKPRHPRNNNGYIPYHRFVMEQYLGRILKSTEVVHHINSNLSDNKIENLKLFSSHSKHMKFHRSLQ</sequence>
<dbReference type="EMBL" id="LAZR01059179">
    <property type="protein sequence ID" value="KKK68349.1"/>
    <property type="molecule type" value="Genomic_DNA"/>
</dbReference>
<evidence type="ECO:0000259" key="1">
    <source>
        <dbReference type="Pfam" id="PF13392"/>
    </source>
</evidence>
<dbReference type="SUPFAM" id="SSF54060">
    <property type="entry name" value="His-Me finger endonucleases"/>
    <property type="match status" value="1"/>
</dbReference>
<dbReference type="Gene3D" id="3.90.75.20">
    <property type="match status" value="1"/>
</dbReference>
<organism evidence="2">
    <name type="scientific">marine sediment metagenome</name>
    <dbReference type="NCBI Taxonomy" id="412755"/>
    <lineage>
        <taxon>unclassified sequences</taxon>
        <taxon>metagenomes</taxon>
        <taxon>ecological metagenomes</taxon>
    </lineage>
</organism>